<reference evidence="2 3" key="1">
    <citation type="submission" date="2017-04" db="EMBL/GenBank/DDBJ databases">
        <title>Draft genome sequence of Tuber borchii Vittad., a whitish edible truffle.</title>
        <authorList>
            <consortium name="DOE Joint Genome Institute"/>
            <person name="Murat C."/>
            <person name="Kuo A."/>
            <person name="Barry K.W."/>
            <person name="Clum A."/>
            <person name="Dockter R.B."/>
            <person name="Fauchery L."/>
            <person name="Iotti M."/>
            <person name="Kohler A."/>
            <person name="Labutti K."/>
            <person name="Lindquist E.A."/>
            <person name="Lipzen A."/>
            <person name="Ohm R.A."/>
            <person name="Wang M."/>
            <person name="Grigoriev I.V."/>
            <person name="Zambonelli A."/>
            <person name="Martin F.M."/>
        </authorList>
    </citation>
    <scope>NUCLEOTIDE SEQUENCE [LARGE SCALE GENOMIC DNA]</scope>
    <source>
        <strain evidence="2 3">Tbo3840</strain>
    </source>
</reference>
<dbReference type="SUPFAM" id="SSF53474">
    <property type="entry name" value="alpha/beta-Hydrolases"/>
    <property type="match status" value="1"/>
</dbReference>
<gene>
    <name evidence="2" type="ORF">B9Z19DRAFT_1073969</name>
</gene>
<evidence type="ECO:0000259" key="1">
    <source>
        <dbReference type="Pfam" id="PF00561"/>
    </source>
</evidence>
<dbReference type="Pfam" id="PF00561">
    <property type="entry name" value="Abhydrolase_1"/>
    <property type="match status" value="1"/>
</dbReference>
<organism evidence="2 3">
    <name type="scientific">Tuber borchii</name>
    <name type="common">White truffle</name>
    <dbReference type="NCBI Taxonomy" id="42251"/>
    <lineage>
        <taxon>Eukaryota</taxon>
        <taxon>Fungi</taxon>
        <taxon>Dikarya</taxon>
        <taxon>Ascomycota</taxon>
        <taxon>Pezizomycotina</taxon>
        <taxon>Pezizomycetes</taxon>
        <taxon>Pezizales</taxon>
        <taxon>Tuberaceae</taxon>
        <taxon>Tuber</taxon>
    </lineage>
</organism>
<dbReference type="AlphaFoldDB" id="A0A2T7A5A8"/>
<evidence type="ECO:0000313" key="3">
    <source>
        <dbReference type="Proteomes" id="UP000244722"/>
    </source>
</evidence>
<keyword evidence="3" id="KW-1185">Reference proteome</keyword>
<name>A0A2T7A5A8_TUBBO</name>
<dbReference type="Proteomes" id="UP000244722">
    <property type="component" value="Unassembled WGS sequence"/>
</dbReference>
<evidence type="ECO:0000313" key="2">
    <source>
        <dbReference type="EMBL" id="PUU82926.1"/>
    </source>
</evidence>
<dbReference type="PANTHER" id="PTHR37471:SF1">
    <property type="entry name" value="AB HYDROLASE-1 DOMAIN-CONTAINING PROTEIN"/>
    <property type="match status" value="1"/>
</dbReference>
<comment type="caution">
    <text evidence="2">The sequence shown here is derived from an EMBL/GenBank/DDBJ whole genome shotgun (WGS) entry which is preliminary data.</text>
</comment>
<proteinExistence type="predicted"/>
<dbReference type="STRING" id="42251.A0A2T7A5A8"/>
<dbReference type="OrthoDB" id="6431331at2759"/>
<protein>
    <recommendedName>
        <fullName evidence="1">AB hydrolase-1 domain-containing protein</fullName>
    </recommendedName>
</protein>
<dbReference type="InterPro" id="IPR000073">
    <property type="entry name" value="AB_hydrolase_1"/>
</dbReference>
<accession>A0A2T7A5A8</accession>
<sequence length="488" mass="55938">MLNRTLPELFFIRTCIASLRSIPPLSTLYTLTRFTILPSAFHLPLPLELYLYAEALSFTAVYLPRKLILQKPAQHPPLSSPSNRRALFKKCIDETPDVGAYLSGWFHGAAVETIKRENVREFLSWAYLNGSRDGGSEEFAELEEYVSLVESRLGRRFEKGYDKKVKCIRLTLDGVVMEYRSLLWYFIVYVVDLTTCIRFSWHSFNHFAPGAWFRILPPRPHTALSSRSPARHISYWHRSHTHPTKHPIIFLHGIGIGLYPYTSFLHDLAALDPTVGVLVLEFMPLSFRFSHTPLSKSAFTEEFTAILMQHDIQNFMLVSHSYGTVLSTWLLHSEHLASRISSLILIDPVTILLHHPSIAYKFIHRAPTTANEWQLQYFASRDPDVANLLSRHFFWADNILWKEELAGKKVGIVISENDLIVDAPECWRYLTGQERAKNGRGDLVVIWCEGLDHAQVFDTQVRRGVVVALAEEFHEAQQRGERQGVGLV</sequence>
<dbReference type="InterPro" id="IPR029058">
    <property type="entry name" value="AB_hydrolase_fold"/>
</dbReference>
<feature type="domain" description="AB hydrolase-1" evidence="1">
    <location>
        <begin position="247"/>
        <end position="384"/>
    </location>
</feature>
<dbReference type="Gene3D" id="3.40.50.1820">
    <property type="entry name" value="alpha/beta hydrolase"/>
    <property type="match status" value="1"/>
</dbReference>
<dbReference type="EMBL" id="NESQ01000020">
    <property type="protein sequence ID" value="PUU82926.1"/>
    <property type="molecule type" value="Genomic_DNA"/>
</dbReference>
<dbReference type="PANTHER" id="PTHR37471">
    <property type="entry name" value="UNNAMED PRODUCT"/>
    <property type="match status" value="1"/>
</dbReference>